<evidence type="ECO:0008006" key="5">
    <source>
        <dbReference type="Google" id="ProtNLM"/>
    </source>
</evidence>
<dbReference type="EMBL" id="JACGWO010000008">
    <property type="protein sequence ID" value="KAK4420301.1"/>
    <property type="molecule type" value="Genomic_DNA"/>
</dbReference>
<feature type="signal peptide" evidence="2">
    <location>
        <begin position="1"/>
        <end position="27"/>
    </location>
</feature>
<evidence type="ECO:0000256" key="2">
    <source>
        <dbReference type="SAM" id="SignalP"/>
    </source>
</evidence>
<proteinExistence type="predicted"/>
<reference evidence="3" key="2">
    <citation type="journal article" date="2024" name="Plant">
        <title>Genomic evolution and insights into agronomic trait innovations of Sesamum species.</title>
        <authorList>
            <person name="Miao H."/>
            <person name="Wang L."/>
            <person name="Qu L."/>
            <person name="Liu H."/>
            <person name="Sun Y."/>
            <person name="Le M."/>
            <person name="Wang Q."/>
            <person name="Wei S."/>
            <person name="Zheng Y."/>
            <person name="Lin W."/>
            <person name="Duan Y."/>
            <person name="Cao H."/>
            <person name="Xiong S."/>
            <person name="Wang X."/>
            <person name="Wei L."/>
            <person name="Li C."/>
            <person name="Ma Q."/>
            <person name="Ju M."/>
            <person name="Zhao R."/>
            <person name="Li G."/>
            <person name="Mu C."/>
            <person name="Tian Q."/>
            <person name="Mei H."/>
            <person name="Zhang T."/>
            <person name="Gao T."/>
            <person name="Zhang H."/>
        </authorList>
    </citation>
    <scope>NUCLEOTIDE SEQUENCE</scope>
    <source>
        <strain evidence="3">3651</strain>
    </source>
</reference>
<sequence>MGINTSRATISIATLIVLVLAITSTVASLDTGGGDGSFGHRKNERDECFLLCVNEKRERERGRKSCRQGSRGVAGGGLEREREEAADLGGRRGGVGAESGGRRWGRDLGGAGGWPREGRGRGRGRLATGRREGGATPQILYFPQKAAGWYTRSH</sequence>
<protein>
    <recommendedName>
        <fullName evidence="5">Glycine-rich protein</fullName>
    </recommendedName>
</protein>
<evidence type="ECO:0000256" key="1">
    <source>
        <dbReference type="SAM" id="MobiDB-lite"/>
    </source>
</evidence>
<feature type="region of interest" description="Disordered" evidence="1">
    <location>
        <begin position="58"/>
        <end position="137"/>
    </location>
</feature>
<dbReference type="AlphaFoldDB" id="A0AAE1XZ79"/>
<keyword evidence="2" id="KW-0732">Signal</keyword>
<gene>
    <name evidence="3" type="ORF">Salat_1980300</name>
</gene>
<accession>A0AAE1XZ79</accession>
<keyword evidence="4" id="KW-1185">Reference proteome</keyword>
<feature type="chain" id="PRO_5042269724" description="Glycine-rich protein" evidence="2">
    <location>
        <begin position="28"/>
        <end position="154"/>
    </location>
</feature>
<name>A0AAE1XZ79_9LAMI</name>
<reference evidence="3" key="1">
    <citation type="submission" date="2020-06" db="EMBL/GenBank/DDBJ databases">
        <authorList>
            <person name="Li T."/>
            <person name="Hu X."/>
            <person name="Zhang T."/>
            <person name="Song X."/>
            <person name="Zhang H."/>
            <person name="Dai N."/>
            <person name="Sheng W."/>
            <person name="Hou X."/>
            <person name="Wei L."/>
        </authorList>
    </citation>
    <scope>NUCLEOTIDE SEQUENCE</scope>
    <source>
        <strain evidence="3">3651</strain>
        <tissue evidence="3">Leaf</tissue>
    </source>
</reference>
<dbReference type="Proteomes" id="UP001293254">
    <property type="component" value="Unassembled WGS sequence"/>
</dbReference>
<comment type="caution">
    <text evidence="3">The sequence shown here is derived from an EMBL/GenBank/DDBJ whole genome shotgun (WGS) entry which is preliminary data.</text>
</comment>
<evidence type="ECO:0000313" key="3">
    <source>
        <dbReference type="EMBL" id="KAK4420301.1"/>
    </source>
</evidence>
<evidence type="ECO:0000313" key="4">
    <source>
        <dbReference type="Proteomes" id="UP001293254"/>
    </source>
</evidence>
<organism evidence="3 4">
    <name type="scientific">Sesamum alatum</name>
    <dbReference type="NCBI Taxonomy" id="300844"/>
    <lineage>
        <taxon>Eukaryota</taxon>
        <taxon>Viridiplantae</taxon>
        <taxon>Streptophyta</taxon>
        <taxon>Embryophyta</taxon>
        <taxon>Tracheophyta</taxon>
        <taxon>Spermatophyta</taxon>
        <taxon>Magnoliopsida</taxon>
        <taxon>eudicotyledons</taxon>
        <taxon>Gunneridae</taxon>
        <taxon>Pentapetalae</taxon>
        <taxon>asterids</taxon>
        <taxon>lamiids</taxon>
        <taxon>Lamiales</taxon>
        <taxon>Pedaliaceae</taxon>
        <taxon>Sesamum</taxon>
    </lineage>
</organism>